<evidence type="ECO:0000256" key="2">
    <source>
        <dbReference type="SAM" id="Phobius"/>
    </source>
</evidence>
<name>A0A9W8AKJ3_9FUNG</name>
<feature type="compositionally biased region" description="Polar residues" evidence="1">
    <location>
        <begin position="609"/>
        <end position="624"/>
    </location>
</feature>
<feature type="transmembrane region" description="Helical" evidence="2">
    <location>
        <begin position="370"/>
        <end position="394"/>
    </location>
</feature>
<keyword evidence="4" id="KW-1185">Reference proteome</keyword>
<evidence type="ECO:0000256" key="1">
    <source>
        <dbReference type="SAM" id="MobiDB-lite"/>
    </source>
</evidence>
<feature type="region of interest" description="Disordered" evidence="1">
    <location>
        <begin position="638"/>
        <end position="658"/>
    </location>
</feature>
<keyword evidence="2" id="KW-0812">Transmembrane</keyword>
<feature type="region of interest" description="Disordered" evidence="1">
    <location>
        <begin position="601"/>
        <end position="626"/>
    </location>
</feature>
<keyword evidence="2" id="KW-0472">Membrane</keyword>
<protein>
    <submittedName>
        <fullName evidence="3">Uncharacterized protein</fullName>
    </submittedName>
</protein>
<sequence>MQGFIFYHGQQDQVRRCLVWLLVLTVVIGRYRVYGATQLLNGGDLLPKTVPSQEFYYDDVKHYHYRGPLVKMEINGDCKVTVDQVPHLTTLDWAASAGMTADESDVGTVVFFDRLEFMGAKCQTFTDVLKQLEGVVPELTDKGYPPVKVGLFTCVLTSEFSFGGIDYEPIDDYYYHKVPGIEMAQIALDTGLMFANVTTGLVANITDDNFIPLVVQVTQERGPWNEFLFSSAFKGYLIFYYITFAPGILYAIYEFFRLMKKSKCRFQPRFFIFLAALYFLSVNVVLHPAAALSRVQNVFRFTSWMFGYPTLYFALNIWIRITRKIVKWRFLFLLIWLVYLNIFFSAVANFILVIWSVTQTSFILYFGWGIHSYVGSVGVYIMAIVMIIYGIHIIRALRKLDIFADTKAAVQRLSLLSYVAFSGGVTISTSMVLVTTSITHYVQVTLTRILLFHISSLILFISIFWILRVRESSALKRRELRVVSCSDDSEMKVASATAVPCGNQPKQEVPMRRFHIKQWFTLRRNSVGAMPLDKPSFTFQFLRRMNPWRSPQLVSESSQSLSSVGLRTLSNNKLEPSATNIPLTIPSNKLYSRGKYCPSEGTADGGLGTSQSDFSNPRNRTVETWSVDDYPNPLQYFAGATSKSEPSNKPPIRISVHK</sequence>
<dbReference type="AlphaFoldDB" id="A0A9W8AKJ3"/>
<evidence type="ECO:0000313" key="4">
    <source>
        <dbReference type="Proteomes" id="UP001150925"/>
    </source>
</evidence>
<feature type="transmembrane region" description="Helical" evidence="2">
    <location>
        <begin position="270"/>
        <end position="289"/>
    </location>
</feature>
<comment type="caution">
    <text evidence="3">The sequence shown here is derived from an EMBL/GenBank/DDBJ whole genome shotgun (WGS) entry which is preliminary data.</text>
</comment>
<feature type="transmembrane region" description="Helical" evidence="2">
    <location>
        <begin position="446"/>
        <end position="467"/>
    </location>
</feature>
<feature type="transmembrane region" description="Helical" evidence="2">
    <location>
        <begin position="238"/>
        <end position="258"/>
    </location>
</feature>
<gene>
    <name evidence="3" type="ORF">IWQ62_005156</name>
</gene>
<dbReference type="EMBL" id="JANBPY010001998">
    <property type="protein sequence ID" value="KAJ1957139.1"/>
    <property type="molecule type" value="Genomic_DNA"/>
</dbReference>
<feature type="transmembrane region" description="Helical" evidence="2">
    <location>
        <begin position="301"/>
        <end position="319"/>
    </location>
</feature>
<evidence type="ECO:0000313" key="3">
    <source>
        <dbReference type="EMBL" id="KAJ1957139.1"/>
    </source>
</evidence>
<feature type="transmembrane region" description="Helical" evidence="2">
    <location>
        <begin position="331"/>
        <end position="358"/>
    </location>
</feature>
<organism evidence="3 4">
    <name type="scientific">Dispira parvispora</name>
    <dbReference type="NCBI Taxonomy" id="1520584"/>
    <lineage>
        <taxon>Eukaryota</taxon>
        <taxon>Fungi</taxon>
        <taxon>Fungi incertae sedis</taxon>
        <taxon>Zoopagomycota</taxon>
        <taxon>Kickxellomycotina</taxon>
        <taxon>Dimargaritomycetes</taxon>
        <taxon>Dimargaritales</taxon>
        <taxon>Dimargaritaceae</taxon>
        <taxon>Dispira</taxon>
    </lineage>
</organism>
<reference evidence="3" key="1">
    <citation type="submission" date="2022-07" db="EMBL/GenBank/DDBJ databases">
        <title>Phylogenomic reconstructions and comparative analyses of Kickxellomycotina fungi.</title>
        <authorList>
            <person name="Reynolds N.K."/>
            <person name="Stajich J.E."/>
            <person name="Barry K."/>
            <person name="Grigoriev I.V."/>
            <person name="Crous P."/>
            <person name="Smith M.E."/>
        </authorList>
    </citation>
    <scope>NUCLEOTIDE SEQUENCE</scope>
    <source>
        <strain evidence="3">RSA 1196</strain>
    </source>
</reference>
<keyword evidence="2" id="KW-1133">Transmembrane helix</keyword>
<dbReference type="OrthoDB" id="5551388at2759"/>
<feature type="transmembrane region" description="Helical" evidence="2">
    <location>
        <begin position="415"/>
        <end position="434"/>
    </location>
</feature>
<dbReference type="Proteomes" id="UP001150925">
    <property type="component" value="Unassembled WGS sequence"/>
</dbReference>
<accession>A0A9W8AKJ3</accession>
<proteinExistence type="predicted"/>